<sequence length="465" mass="52483">MPPAPASTSGDCHPDTGRNGRRAVWITLAITVLVASGIYSLKAAEERSAIIRWLHQVEELQEGVNIWDRYMFPNPPIFPLTLYPLTSMPPVVASMVWYYVKVGLTALSVVFCFRMARDSDDVRPVPAWAQFLVMLLSFRPILSDLHHGNNNLVILFLIVSSLYAWRKGYDVLAGLALALAISYKVTPALFVPYFMYKRSWRTVGSTFLGLGLFLVIVPSLILGPEFNGQCLHMWWHRMLRPFVMDHEVGDHEINQSMAGVISRFFTEQQTGEGRYVPLFAGKNFAALNPDAVVYAIKAMALGMVGLLAFLCRTDPKRRDDPRLFGEFSLVVLTMLIVSERSWKHHYVTVLLPYTYLIFRLWAYPISRRFWNVLGTLIGLSSLLMLSTSSEVGGLFAGGEGHKLALFYGMFFWSGMALYVGTAIVLRREQGQAPVATPPDPSGMEQGLLRPHVRELRRRLFRAESR</sequence>
<feature type="transmembrane region" description="Helical" evidence="8">
    <location>
        <begin position="122"/>
        <end position="142"/>
    </location>
</feature>
<dbReference type="KEGG" id="tpla:ElP_14730"/>
<dbReference type="InterPro" id="IPR018584">
    <property type="entry name" value="GT87"/>
</dbReference>
<comment type="subcellular location">
    <subcellularLocation>
        <location evidence="1">Cell membrane</location>
        <topology evidence="1">Multi-pass membrane protein</topology>
    </subcellularLocation>
</comment>
<protein>
    <recommendedName>
        <fullName evidence="11">Polyprenol-phosphate-mannose-dependent alpha-(1-2)-phosphatidylinositol mannoside mannosyltransferase</fullName>
    </recommendedName>
</protein>
<feature type="transmembrane region" description="Helical" evidence="8">
    <location>
        <begin position="203"/>
        <end position="223"/>
    </location>
</feature>
<evidence type="ECO:0008006" key="11">
    <source>
        <dbReference type="Google" id="ProtNLM"/>
    </source>
</evidence>
<feature type="transmembrane region" description="Helical" evidence="8">
    <location>
        <begin position="344"/>
        <end position="362"/>
    </location>
</feature>
<organism evidence="9 10">
    <name type="scientific">Tautonia plasticadhaerens</name>
    <dbReference type="NCBI Taxonomy" id="2527974"/>
    <lineage>
        <taxon>Bacteria</taxon>
        <taxon>Pseudomonadati</taxon>
        <taxon>Planctomycetota</taxon>
        <taxon>Planctomycetia</taxon>
        <taxon>Isosphaerales</taxon>
        <taxon>Isosphaeraceae</taxon>
        <taxon>Tautonia</taxon>
    </lineage>
</organism>
<feature type="transmembrane region" description="Helical" evidence="8">
    <location>
        <begin position="96"/>
        <end position="116"/>
    </location>
</feature>
<comment type="similarity">
    <text evidence="7">Belongs to the glycosyltransferase 87 family.</text>
</comment>
<accession>A0A518GYC8</accession>
<evidence type="ECO:0000256" key="2">
    <source>
        <dbReference type="ARBA" id="ARBA00022475"/>
    </source>
</evidence>
<keyword evidence="4 8" id="KW-0812">Transmembrane</keyword>
<keyword evidence="5 8" id="KW-1133">Transmembrane helix</keyword>
<feature type="transmembrane region" description="Helical" evidence="8">
    <location>
        <begin position="369"/>
        <end position="385"/>
    </location>
</feature>
<reference evidence="9 10" key="1">
    <citation type="submission" date="2019-02" db="EMBL/GenBank/DDBJ databases">
        <title>Deep-cultivation of Planctomycetes and their phenomic and genomic characterization uncovers novel biology.</title>
        <authorList>
            <person name="Wiegand S."/>
            <person name="Jogler M."/>
            <person name="Boedeker C."/>
            <person name="Pinto D."/>
            <person name="Vollmers J."/>
            <person name="Rivas-Marin E."/>
            <person name="Kohn T."/>
            <person name="Peeters S.H."/>
            <person name="Heuer A."/>
            <person name="Rast P."/>
            <person name="Oberbeckmann S."/>
            <person name="Bunk B."/>
            <person name="Jeske O."/>
            <person name="Meyerdierks A."/>
            <person name="Storesund J.E."/>
            <person name="Kallscheuer N."/>
            <person name="Luecker S."/>
            <person name="Lage O.M."/>
            <person name="Pohl T."/>
            <person name="Merkel B.J."/>
            <person name="Hornburger P."/>
            <person name="Mueller R.-W."/>
            <person name="Bruemmer F."/>
            <person name="Labrenz M."/>
            <person name="Spormann A.M."/>
            <person name="Op den Camp H."/>
            <person name="Overmann J."/>
            <person name="Amann R."/>
            <person name="Jetten M.S.M."/>
            <person name="Mascher T."/>
            <person name="Medema M.H."/>
            <person name="Devos D.P."/>
            <person name="Kaster A.-K."/>
            <person name="Ovreas L."/>
            <person name="Rohde M."/>
            <person name="Galperin M.Y."/>
            <person name="Jogler C."/>
        </authorList>
    </citation>
    <scope>NUCLEOTIDE SEQUENCE [LARGE SCALE GENOMIC DNA]</scope>
    <source>
        <strain evidence="9 10">ElP</strain>
    </source>
</reference>
<feature type="transmembrane region" description="Helical" evidence="8">
    <location>
        <begin position="171"/>
        <end position="196"/>
    </location>
</feature>
<feature type="transmembrane region" description="Helical" evidence="8">
    <location>
        <begin position="405"/>
        <end position="425"/>
    </location>
</feature>
<evidence type="ECO:0000256" key="1">
    <source>
        <dbReference type="ARBA" id="ARBA00004651"/>
    </source>
</evidence>
<dbReference type="OrthoDB" id="9774600at2"/>
<proteinExistence type="inferred from homology"/>
<keyword evidence="2" id="KW-1003">Cell membrane</keyword>
<dbReference type="EMBL" id="CP036426">
    <property type="protein sequence ID" value="QDV33599.1"/>
    <property type="molecule type" value="Genomic_DNA"/>
</dbReference>
<evidence type="ECO:0000256" key="7">
    <source>
        <dbReference type="ARBA" id="ARBA00024033"/>
    </source>
</evidence>
<evidence type="ECO:0000313" key="10">
    <source>
        <dbReference type="Proteomes" id="UP000317835"/>
    </source>
</evidence>
<dbReference type="RefSeq" id="WP_145267954.1">
    <property type="nucleotide sequence ID" value="NZ_CP036426.1"/>
</dbReference>
<feature type="transmembrane region" description="Helical" evidence="8">
    <location>
        <begin position="23"/>
        <end position="41"/>
    </location>
</feature>
<evidence type="ECO:0000313" key="9">
    <source>
        <dbReference type="EMBL" id="QDV33599.1"/>
    </source>
</evidence>
<dbReference type="Proteomes" id="UP000317835">
    <property type="component" value="Chromosome"/>
</dbReference>
<keyword evidence="10" id="KW-1185">Reference proteome</keyword>
<keyword evidence="3" id="KW-0808">Transferase</keyword>
<evidence type="ECO:0000256" key="3">
    <source>
        <dbReference type="ARBA" id="ARBA00022679"/>
    </source>
</evidence>
<dbReference type="AlphaFoldDB" id="A0A518GYC8"/>
<keyword evidence="6 8" id="KW-0472">Membrane</keyword>
<dbReference type="Pfam" id="PF09594">
    <property type="entry name" value="GT87"/>
    <property type="match status" value="1"/>
</dbReference>
<name>A0A518GYC8_9BACT</name>
<feature type="transmembrane region" description="Helical" evidence="8">
    <location>
        <begin position="323"/>
        <end position="338"/>
    </location>
</feature>
<dbReference type="GO" id="GO:0005886">
    <property type="term" value="C:plasma membrane"/>
    <property type="evidence" value="ECO:0007669"/>
    <property type="project" value="UniProtKB-SubCell"/>
</dbReference>
<feature type="transmembrane region" description="Helical" evidence="8">
    <location>
        <begin position="291"/>
        <end position="311"/>
    </location>
</feature>
<gene>
    <name evidence="9" type="ORF">ElP_14730</name>
</gene>
<evidence type="ECO:0000256" key="5">
    <source>
        <dbReference type="ARBA" id="ARBA00022989"/>
    </source>
</evidence>
<dbReference type="GO" id="GO:0016758">
    <property type="term" value="F:hexosyltransferase activity"/>
    <property type="evidence" value="ECO:0007669"/>
    <property type="project" value="InterPro"/>
</dbReference>
<evidence type="ECO:0000256" key="8">
    <source>
        <dbReference type="SAM" id="Phobius"/>
    </source>
</evidence>
<evidence type="ECO:0000256" key="4">
    <source>
        <dbReference type="ARBA" id="ARBA00022692"/>
    </source>
</evidence>
<evidence type="ECO:0000256" key="6">
    <source>
        <dbReference type="ARBA" id="ARBA00023136"/>
    </source>
</evidence>